<feature type="transmembrane region" description="Helical" evidence="6">
    <location>
        <begin position="123"/>
        <end position="146"/>
    </location>
</feature>
<dbReference type="EMBL" id="JAAMOW010000007">
    <property type="protein sequence ID" value="NGY05881.1"/>
    <property type="molecule type" value="Genomic_DNA"/>
</dbReference>
<evidence type="ECO:0000256" key="4">
    <source>
        <dbReference type="ARBA" id="ARBA00022989"/>
    </source>
</evidence>
<dbReference type="Proteomes" id="UP000472676">
    <property type="component" value="Unassembled WGS sequence"/>
</dbReference>
<comment type="caution">
    <text evidence="7">The sequence shown here is derived from an EMBL/GenBank/DDBJ whole genome shotgun (WGS) entry which is preliminary data.</text>
</comment>
<feature type="transmembrane region" description="Helical" evidence="6">
    <location>
        <begin position="461"/>
        <end position="479"/>
    </location>
</feature>
<name>A0A6M2BUK1_9GAMM</name>
<dbReference type="PANTHER" id="PTHR30509">
    <property type="entry name" value="P-HYDROXYBENZOIC ACID EFFLUX PUMP SUBUNIT-RELATED"/>
    <property type="match status" value="1"/>
</dbReference>
<keyword evidence="2" id="KW-1003">Cell membrane</keyword>
<evidence type="ECO:0000256" key="2">
    <source>
        <dbReference type="ARBA" id="ARBA00022475"/>
    </source>
</evidence>
<feature type="transmembrane region" description="Helical" evidence="6">
    <location>
        <begin position="433"/>
        <end position="455"/>
    </location>
</feature>
<feature type="transmembrane region" description="Helical" evidence="6">
    <location>
        <begin position="99"/>
        <end position="116"/>
    </location>
</feature>
<feature type="transmembrane region" description="Helical" evidence="6">
    <location>
        <begin position="76"/>
        <end position="93"/>
    </location>
</feature>
<proteinExistence type="predicted"/>
<reference evidence="7 8" key="1">
    <citation type="journal article" date="2014" name="Int. J. Syst. Evol. Microbiol.">
        <title>Solimonas terrae sp. nov., isolated from soil.</title>
        <authorList>
            <person name="Kim S.J."/>
            <person name="Moon J.Y."/>
            <person name="Weon H.Y."/>
            <person name="Ahn J.H."/>
            <person name="Chen W.M."/>
            <person name="Kwon S.W."/>
        </authorList>
    </citation>
    <scope>NUCLEOTIDE SEQUENCE [LARGE SCALE GENOMIC DNA]</scope>
    <source>
        <strain evidence="7 8">KIS83-12</strain>
    </source>
</reference>
<evidence type="ECO:0000313" key="7">
    <source>
        <dbReference type="EMBL" id="NGY05881.1"/>
    </source>
</evidence>
<dbReference type="PANTHER" id="PTHR30509:SF40">
    <property type="entry name" value="BLR3852 PROTEIN"/>
    <property type="match status" value="1"/>
</dbReference>
<feature type="transmembrane region" description="Helical" evidence="6">
    <location>
        <begin position="409"/>
        <end position="426"/>
    </location>
</feature>
<dbReference type="RefSeq" id="WP_166258265.1">
    <property type="nucleotide sequence ID" value="NZ_JAAMOW010000007.1"/>
</dbReference>
<keyword evidence="8" id="KW-1185">Reference proteome</keyword>
<keyword evidence="5 6" id="KW-0472">Membrane</keyword>
<sequence>MNAPATAAFSWRAVFTIGEAQRQQLLFTLKTLFAGFLALWLSMRFGLDKPATAMATVFIVAQPQSGFVLAKSAYRAAGTLVGSAATLLLVLWFSQSRELFIGAVALWVGLCAMGAARFRDFKAYAFVLSGYTACLIGFPAALQTGAAFDVALSRVSEVLLGIACAGIVSDVIAPQRLAPLLVALVRSRYRDFALLVADTLRGDDPDTRNAKTHAQLAADILQLESLRGAVFFEDAEARVRNSRLQQLNVDFMAALTTFHALERLLVRLRRTDGEPVRIALMQLAAPLAAALTDPPTMAAEAARKIAPLHEAAQAIERSTTPRFGEPGLRLEYVSGLELLRQLAAELIAYTRVYASLATLQIQDQDAKLISGARFTPHADLPTAFVTGLRAALALVIVCTFWVASNWPDGAVAALTATVVCCLFAAAPTPRFAIGQMIVGVALSVVLGFVCALLVLPKVDGFALLVLAMTPFLVFGLWIASQAASAGVGAGFLIFFTTLVSPQNPPTHDPAFLLNQGLALIIGMAVGSVTFGVLLPAEGDARLERLQQALRRQIKHACRASPGGLRQRFQSQCRDLLLQIQTTVGATPARLHAAQNSGLSALDIGHALIEARSTIADSSQLQAWRLALLPLLDAVAELCDMPGSATRAAVQGQLAALIARFDGACTAESPSRPALLRVIAALHRVRSGLLDLEHNAVSEQRPAGAADAT</sequence>
<evidence type="ECO:0000256" key="3">
    <source>
        <dbReference type="ARBA" id="ARBA00022692"/>
    </source>
</evidence>
<dbReference type="InterPro" id="IPR006726">
    <property type="entry name" value="PHBA_efflux_AaeB/fusaric-R"/>
</dbReference>
<feature type="transmembrane region" description="Helical" evidence="6">
    <location>
        <begin position="516"/>
        <end position="536"/>
    </location>
</feature>
<evidence type="ECO:0000256" key="6">
    <source>
        <dbReference type="SAM" id="Phobius"/>
    </source>
</evidence>
<feature type="transmembrane region" description="Helical" evidence="6">
    <location>
        <begin position="25"/>
        <end position="45"/>
    </location>
</feature>
<dbReference type="AlphaFoldDB" id="A0A6M2BUK1"/>
<organism evidence="7 8">
    <name type="scientific">Solimonas terrae</name>
    <dbReference type="NCBI Taxonomy" id="1396819"/>
    <lineage>
        <taxon>Bacteria</taxon>
        <taxon>Pseudomonadati</taxon>
        <taxon>Pseudomonadota</taxon>
        <taxon>Gammaproteobacteria</taxon>
        <taxon>Nevskiales</taxon>
        <taxon>Nevskiaceae</taxon>
        <taxon>Solimonas</taxon>
    </lineage>
</organism>
<keyword evidence="4 6" id="KW-1133">Transmembrane helix</keyword>
<dbReference type="GO" id="GO:0022857">
    <property type="term" value="F:transmembrane transporter activity"/>
    <property type="evidence" value="ECO:0007669"/>
    <property type="project" value="InterPro"/>
</dbReference>
<keyword evidence="3 6" id="KW-0812">Transmembrane</keyword>
<accession>A0A6M2BUK1</accession>
<protein>
    <submittedName>
        <fullName evidence="7">FUSC family protein</fullName>
    </submittedName>
</protein>
<comment type="subcellular location">
    <subcellularLocation>
        <location evidence="1">Cell membrane</location>
        <topology evidence="1">Multi-pass membrane protein</topology>
    </subcellularLocation>
</comment>
<gene>
    <name evidence="7" type="ORF">G7Y85_13995</name>
</gene>
<evidence type="ECO:0000256" key="1">
    <source>
        <dbReference type="ARBA" id="ARBA00004651"/>
    </source>
</evidence>
<feature type="transmembrane region" description="Helical" evidence="6">
    <location>
        <begin position="51"/>
        <end position="69"/>
    </location>
</feature>
<dbReference type="GO" id="GO:0005886">
    <property type="term" value="C:plasma membrane"/>
    <property type="evidence" value="ECO:0007669"/>
    <property type="project" value="UniProtKB-SubCell"/>
</dbReference>
<feature type="transmembrane region" description="Helical" evidence="6">
    <location>
        <begin position="383"/>
        <end position="403"/>
    </location>
</feature>
<dbReference type="Pfam" id="PF04632">
    <property type="entry name" value="FUSC"/>
    <property type="match status" value="1"/>
</dbReference>
<evidence type="ECO:0000313" key="8">
    <source>
        <dbReference type="Proteomes" id="UP000472676"/>
    </source>
</evidence>
<evidence type="ECO:0000256" key="5">
    <source>
        <dbReference type="ARBA" id="ARBA00023136"/>
    </source>
</evidence>